<reference evidence="3" key="2">
    <citation type="submission" date="2025-09" db="UniProtKB">
        <authorList>
            <consortium name="Ensembl"/>
        </authorList>
    </citation>
    <scope>IDENTIFICATION</scope>
</reference>
<keyword evidence="1" id="KW-0175">Coiled coil</keyword>
<dbReference type="PANTHER" id="PTHR18839">
    <property type="entry name" value="MITOTIC INTERACTOR AND SUBSTRATE OF PLK1 MISP FAMILY MEMBER"/>
    <property type="match status" value="1"/>
</dbReference>
<accession>A0A3B4BDL6</accession>
<dbReference type="GO" id="GO:0016020">
    <property type="term" value="C:membrane"/>
    <property type="evidence" value="ECO:0007669"/>
    <property type="project" value="InterPro"/>
</dbReference>
<dbReference type="Ensembl" id="ENSPMGT00000029705.1">
    <property type="protein sequence ID" value="ENSPMGP00000027888.1"/>
    <property type="gene ID" value="ENSPMGG00000022492.1"/>
</dbReference>
<protein>
    <submittedName>
        <fullName evidence="3">Uncharacterized protein</fullName>
    </submittedName>
</protein>
<evidence type="ECO:0000256" key="2">
    <source>
        <dbReference type="SAM" id="MobiDB-lite"/>
    </source>
</evidence>
<keyword evidence="4" id="KW-1185">Reference proteome</keyword>
<feature type="compositionally biased region" description="Basic and acidic residues" evidence="2">
    <location>
        <begin position="567"/>
        <end position="582"/>
    </location>
</feature>
<dbReference type="AlphaFoldDB" id="A0A3B4BDL6"/>
<evidence type="ECO:0000313" key="4">
    <source>
        <dbReference type="Proteomes" id="UP000261520"/>
    </source>
</evidence>
<proteinExistence type="predicted"/>
<name>A0A3B4BDL6_9GOBI</name>
<evidence type="ECO:0000256" key="1">
    <source>
        <dbReference type="ARBA" id="ARBA00023054"/>
    </source>
</evidence>
<feature type="compositionally biased region" description="Polar residues" evidence="2">
    <location>
        <begin position="601"/>
        <end position="610"/>
    </location>
</feature>
<organism evidence="3 4">
    <name type="scientific">Periophthalmus magnuspinnatus</name>
    <dbReference type="NCBI Taxonomy" id="409849"/>
    <lineage>
        <taxon>Eukaryota</taxon>
        <taxon>Metazoa</taxon>
        <taxon>Chordata</taxon>
        <taxon>Craniata</taxon>
        <taxon>Vertebrata</taxon>
        <taxon>Euteleostomi</taxon>
        <taxon>Actinopterygii</taxon>
        <taxon>Neopterygii</taxon>
        <taxon>Teleostei</taxon>
        <taxon>Neoteleostei</taxon>
        <taxon>Acanthomorphata</taxon>
        <taxon>Gobiaria</taxon>
        <taxon>Gobiiformes</taxon>
        <taxon>Gobioidei</taxon>
        <taxon>Gobiidae</taxon>
        <taxon>Oxudercinae</taxon>
        <taxon>Periophthalmus</taxon>
    </lineage>
</organism>
<dbReference type="Proteomes" id="UP000261520">
    <property type="component" value="Unplaced"/>
</dbReference>
<feature type="compositionally biased region" description="Basic and acidic residues" evidence="2">
    <location>
        <begin position="247"/>
        <end position="260"/>
    </location>
</feature>
<sequence>MLAVQVEKDPKTGAAIVRSVTPVSGQTDPQSATTIFDDGRKSIHAVGGSVAQPSSEELSQILSAIDGVGMTALLDDIAIMPTQETAKVEVTQTGLGNDLSSNLVMSTVNNSKDPDFKEKDTFENVPKTIDETKVKQKTLGIDSSSNVEVTESEMLCKGPVTLMFMGYTDGRTDGEDLEAEEPQGMLTAERVIITDDGEELVIGTDSIVPSQKPAEDMAAQKATKESQDKAAFQDVPLEGQMEWVPQRGEEGGNEQEKSESIAEGQGKPKRKTCQCCTGRTSLLTLSPQQTDNREASDRNADYINGTWKFKDENRTPFPPCHRLSAAETFTEKQFQKSSQMKQDLQRAEGVSDLTENPDILEIPFKSNICLEPLPTRADCAPTEEWHFSEQKMQKEIRQDMQREMVLVNLGKIPGGYSKGESRQMKDTKLLFEAFQQVKIEGPTRIRKNMGSLPKRPLYPSVLERTHSLEMFSQKTSPMLRTHSFHLVSASEKEKYPETFRPLSPWRSSKQEPAREGSPLLKENPFFKLRPALSLQPEVEKDIREAKKREEELRKQRSSLYGDMMQGSRDDGRSTAELKEVKVQRGPGHKTSLWQRWESGFINRQSSTNNN</sequence>
<feature type="region of interest" description="Disordered" evidence="2">
    <location>
        <begin position="208"/>
        <end position="273"/>
    </location>
</feature>
<dbReference type="InterPro" id="IPR004965">
    <property type="entry name" value="Paralemmin"/>
</dbReference>
<feature type="region of interest" description="Disordered" evidence="2">
    <location>
        <begin position="539"/>
        <end position="610"/>
    </location>
</feature>
<evidence type="ECO:0000313" key="3">
    <source>
        <dbReference type="Ensembl" id="ENSPMGP00000027888.1"/>
    </source>
</evidence>
<dbReference type="GO" id="GO:0008360">
    <property type="term" value="P:regulation of cell shape"/>
    <property type="evidence" value="ECO:0007669"/>
    <property type="project" value="InterPro"/>
</dbReference>
<feature type="region of interest" description="Disordered" evidence="2">
    <location>
        <begin position="497"/>
        <end position="522"/>
    </location>
</feature>
<reference evidence="3" key="1">
    <citation type="submission" date="2025-08" db="UniProtKB">
        <authorList>
            <consortium name="Ensembl"/>
        </authorList>
    </citation>
    <scope>IDENTIFICATION</scope>
</reference>
<dbReference type="PANTHER" id="PTHR18839:SF0">
    <property type="entry name" value="MITOTIC INTERACTOR AND SUBSTRATE OF PLK1 ISOFORM X1-RELATED"/>
    <property type="match status" value="1"/>
</dbReference>
<dbReference type="Pfam" id="PF03285">
    <property type="entry name" value="Paralemmin"/>
    <property type="match status" value="1"/>
</dbReference>
<dbReference type="InterPro" id="IPR042779">
    <property type="entry name" value="MISP/MISP3-like"/>
</dbReference>
<feature type="compositionally biased region" description="Basic and acidic residues" evidence="2">
    <location>
        <begin position="539"/>
        <end position="554"/>
    </location>
</feature>